<protein>
    <submittedName>
        <fullName evidence="1">Uncharacterized protein</fullName>
    </submittedName>
</protein>
<sequence>MPLKAKSKNIVTTARGKKIDFEKLRRANETATAVGNVPVNARGDEIGPGGKIIKKREEIIKEYYATNPKAVANTQAKPQPPIEETKTVDNVTYVKRGGIWYEA</sequence>
<proteinExistence type="predicted"/>
<name>A0A383BNN6_9ZZZZ</name>
<evidence type="ECO:0000313" key="1">
    <source>
        <dbReference type="EMBL" id="SVE21451.1"/>
    </source>
</evidence>
<dbReference type="AlphaFoldDB" id="A0A383BNN6"/>
<gene>
    <name evidence="1" type="ORF">METZ01_LOCUS474305</name>
</gene>
<accession>A0A383BNN6</accession>
<organism evidence="1">
    <name type="scientific">marine metagenome</name>
    <dbReference type="NCBI Taxonomy" id="408172"/>
    <lineage>
        <taxon>unclassified sequences</taxon>
        <taxon>metagenomes</taxon>
        <taxon>ecological metagenomes</taxon>
    </lineage>
</organism>
<reference evidence="1" key="1">
    <citation type="submission" date="2018-05" db="EMBL/GenBank/DDBJ databases">
        <authorList>
            <person name="Lanie J.A."/>
            <person name="Ng W.-L."/>
            <person name="Kazmierczak K.M."/>
            <person name="Andrzejewski T.M."/>
            <person name="Davidsen T.M."/>
            <person name="Wayne K.J."/>
            <person name="Tettelin H."/>
            <person name="Glass J.I."/>
            <person name="Rusch D."/>
            <person name="Podicherti R."/>
            <person name="Tsui H.-C.T."/>
            <person name="Winkler M.E."/>
        </authorList>
    </citation>
    <scope>NUCLEOTIDE SEQUENCE</scope>
</reference>
<dbReference type="EMBL" id="UINC01201901">
    <property type="protein sequence ID" value="SVE21451.1"/>
    <property type="molecule type" value="Genomic_DNA"/>
</dbReference>